<name>A0A975G4M0_9CAUL</name>
<dbReference type="EMBL" id="CP073078">
    <property type="protein sequence ID" value="QUD90474.1"/>
    <property type="molecule type" value="Genomic_DNA"/>
</dbReference>
<dbReference type="KEGG" id="caul:KCG34_11725"/>
<reference evidence="1" key="1">
    <citation type="submission" date="2021-04" db="EMBL/GenBank/DDBJ databases">
        <title>The complete genome sequence of Caulobacter sp. S6.</title>
        <authorList>
            <person name="Tang Y."/>
            <person name="Ouyang W."/>
            <person name="Liu Q."/>
            <person name="Huang B."/>
            <person name="Guo Z."/>
            <person name="Lei P."/>
        </authorList>
    </citation>
    <scope>NUCLEOTIDE SEQUENCE</scope>
    <source>
        <strain evidence="1">S6</strain>
    </source>
</reference>
<dbReference type="Proteomes" id="UP000676409">
    <property type="component" value="Chromosome"/>
</dbReference>
<sequence length="75" mass="8388">MSIVYDIEVEVSGREHKGKTTLVAYLTKVLTEAGAELIVQRADPQIDEKLALDVVALREKLAGKKIFLRETESIF</sequence>
<keyword evidence="2" id="KW-1185">Reference proteome</keyword>
<gene>
    <name evidence="1" type="ORF">KCG34_11725</name>
</gene>
<proteinExistence type="predicted"/>
<evidence type="ECO:0000313" key="2">
    <source>
        <dbReference type="Proteomes" id="UP000676409"/>
    </source>
</evidence>
<evidence type="ECO:0000313" key="1">
    <source>
        <dbReference type="EMBL" id="QUD90474.1"/>
    </source>
</evidence>
<protein>
    <submittedName>
        <fullName evidence="1">Uncharacterized protein</fullName>
    </submittedName>
</protein>
<organism evidence="1 2">
    <name type="scientific">Phenylobacterium montanum</name>
    <dbReference type="NCBI Taxonomy" id="2823693"/>
    <lineage>
        <taxon>Bacteria</taxon>
        <taxon>Pseudomonadati</taxon>
        <taxon>Pseudomonadota</taxon>
        <taxon>Alphaproteobacteria</taxon>
        <taxon>Caulobacterales</taxon>
        <taxon>Caulobacteraceae</taxon>
        <taxon>Phenylobacterium</taxon>
    </lineage>
</organism>
<dbReference type="AlphaFoldDB" id="A0A975G4M0"/>
<dbReference type="RefSeq" id="WP_211940525.1">
    <property type="nucleotide sequence ID" value="NZ_CP073078.1"/>
</dbReference>
<accession>A0A975G4M0</accession>